<dbReference type="STRING" id="62062.ENSHHUP00000026300"/>
<protein>
    <recommendedName>
        <fullName evidence="4">PLA2c domain-containing protein</fullName>
    </recommendedName>
</protein>
<evidence type="ECO:0000259" key="4">
    <source>
        <dbReference type="PROSITE" id="PS51210"/>
    </source>
</evidence>
<keyword evidence="3" id="KW-0442">Lipid degradation</keyword>
<dbReference type="GO" id="GO:0005783">
    <property type="term" value="C:endoplasmic reticulum"/>
    <property type="evidence" value="ECO:0007669"/>
    <property type="project" value="TreeGrafter"/>
</dbReference>
<dbReference type="GO" id="GO:0047498">
    <property type="term" value="F:calcium-dependent phospholipase A2 activity"/>
    <property type="evidence" value="ECO:0007669"/>
    <property type="project" value="TreeGrafter"/>
</dbReference>
<dbReference type="GO" id="GO:0005829">
    <property type="term" value="C:cytosol"/>
    <property type="evidence" value="ECO:0007669"/>
    <property type="project" value="TreeGrafter"/>
</dbReference>
<dbReference type="SUPFAM" id="SSF52151">
    <property type="entry name" value="FabD/lysophospholipase-like"/>
    <property type="match status" value="1"/>
</dbReference>
<reference evidence="5" key="3">
    <citation type="submission" date="2025-09" db="UniProtKB">
        <authorList>
            <consortium name="Ensembl"/>
        </authorList>
    </citation>
    <scope>IDENTIFICATION</scope>
</reference>
<dbReference type="Proteomes" id="UP000314982">
    <property type="component" value="Unassembled WGS sequence"/>
</dbReference>
<dbReference type="GO" id="GO:0005509">
    <property type="term" value="F:calcium ion binding"/>
    <property type="evidence" value="ECO:0007669"/>
    <property type="project" value="TreeGrafter"/>
</dbReference>
<dbReference type="InterPro" id="IPR002642">
    <property type="entry name" value="LysoPLipase_cat_dom"/>
</dbReference>
<evidence type="ECO:0000313" key="5">
    <source>
        <dbReference type="Ensembl" id="ENSHHUP00000026300.1"/>
    </source>
</evidence>
<dbReference type="GO" id="GO:0005794">
    <property type="term" value="C:Golgi apparatus"/>
    <property type="evidence" value="ECO:0007669"/>
    <property type="project" value="TreeGrafter"/>
</dbReference>
<feature type="domain" description="PLA2c" evidence="4">
    <location>
        <begin position="1"/>
        <end position="87"/>
    </location>
</feature>
<keyword evidence="1 3" id="KW-0378">Hydrolase</keyword>
<dbReference type="PANTHER" id="PTHR10728">
    <property type="entry name" value="CYTOSOLIC PHOSPHOLIPASE A2"/>
    <property type="match status" value="1"/>
</dbReference>
<evidence type="ECO:0000256" key="2">
    <source>
        <dbReference type="ARBA" id="ARBA00023098"/>
    </source>
</evidence>
<dbReference type="Pfam" id="PF01735">
    <property type="entry name" value="PLA2_B"/>
    <property type="match status" value="1"/>
</dbReference>
<dbReference type="GO" id="GO:0005634">
    <property type="term" value="C:nucleus"/>
    <property type="evidence" value="ECO:0007669"/>
    <property type="project" value="TreeGrafter"/>
</dbReference>
<dbReference type="PROSITE" id="PS51210">
    <property type="entry name" value="PLA2C"/>
    <property type="match status" value="1"/>
</dbReference>
<dbReference type="GO" id="GO:0005544">
    <property type="term" value="F:calcium-dependent phospholipid binding"/>
    <property type="evidence" value="ECO:0007669"/>
    <property type="project" value="TreeGrafter"/>
</dbReference>
<dbReference type="PANTHER" id="PTHR10728:SF13">
    <property type="entry name" value="CYTOSOLIC PHOSPHOLIPASE A2"/>
    <property type="match status" value="1"/>
</dbReference>
<evidence type="ECO:0000256" key="3">
    <source>
        <dbReference type="PROSITE-ProRule" id="PRU00555"/>
    </source>
</evidence>
<reference evidence="5" key="2">
    <citation type="submission" date="2025-08" db="UniProtKB">
        <authorList>
            <consortium name="Ensembl"/>
        </authorList>
    </citation>
    <scope>IDENTIFICATION</scope>
</reference>
<dbReference type="Gene3D" id="3.40.1090.10">
    <property type="entry name" value="Cytosolic phospholipase A2 catalytic domain"/>
    <property type="match status" value="1"/>
</dbReference>
<dbReference type="GO" id="GO:0046475">
    <property type="term" value="P:glycerophospholipid catabolic process"/>
    <property type="evidence" value="ECO:0007669"/>
    <property type="project" value="TreeGrafter"/>
</dbReference>
<proteinExistence type="predicted"/>
<evidence type="ECO:0000313" key="6">
    <source>
        <dbReference type="Proteomes" id="UP000314982"/>
    </source>
</evidence>
<dbReference type="AlphaFoldDB" id="A0A4W5LLX1"/>
<keyword evidence="2 3" id="KW-0443">Lipid metabolism</keyword>
<accession>A0A4W5LLX1</accession>
<sequence length="87" mass="9068">MEKPRFLPSTPQEVPVIAIVGSGGGFRAMVGFSGVMKALYESGVLDCATYIAGLSGSTWSVIFSSGYTMLSFTNPPSLPPSHSSPPL</sequence>
<organism evidence="5 6">
    <name type="scientific">Hucho hucho</name>
    <name type="common">huchen</name>
    <dbReference type="NCBI Taxonomy" id="62062"/>
    <lineage>
        <taxon>Eukaryota</taxon>
        <taxon>Metazoa</taxon>
        <taxon>Chordata</taxon>
        <taxon>Craniata</taxon>
        <taxon>Vertebrata</taxon>
        <taxon>Euteleostomi</taxon>
        <taxon>Actinopterygii</taxon>
        <taxon>Neopterygii</taxon>
        <taxon>Teleostei</taxon>
        <taxon>Protacanthopterygii</taxon>
        <taxon>Salmoniformes</taxon>
        <taxon>Salmonidae</taxon>
        <taxon>Salmoninae</taxon>
        <taxon>Hucho</taxon>
    </lineage>
</organism>
<dbReference type="InterPro" id="IPR016035">
    <property type="entry name" value="Acyl_Trfase/lysoPLipase"/>
</dbReference>
<dbReference type="Ensembl" id="ENSHHUT00000027339.1">
    <property type="protein sequence ID" value="ENSHHUP00000026300.1"/>
    <property type="gene ID" value="ENSHHUG00000016656.1"/>
</dbReference>
<keyword evidence="6" id="KW-1185">Reference proteome</keyword>
<evidence type="ECO:0000256" key="1">
    <source>
        <dbReference type="ARBA" id="ARBA00022801"/>
    </source>
</evidence>
<name>A0A4W5LLX1_9TELE</name>
<reference evidence="6" key="1">
    <citation type="submission" date="2018-06" db="EMBL/GenBank/DDBJ databases">
        <title>Genome assembly of Danube salmon.</title>
        <authorList>
            <person name="Macqueen D.J."/>
            <person name="Gundappa M.K."/>
        </authorList>
    </citation>
    <scope>NUCLEOTIDE SEQUENCE [LARGE SCALE GENOMIC DNA]</scope>
</reference>